<dbReference type="RefSeq" id="WP_090520110.1">
    <property type="nucleotide sequence ID" value="NZ_FNAH01000001.1"/>
</dbReference>
<dbReference type="Proteomes" id="UP000199344">
    <property type="component" value="Unassembled WGS sequence"/>
</dbReference>
<dbReference type="AlphaFoldDB" id="A0A1G6T9X5"/>
<accession>A0A1G6T9X5</accession>
<name>A0A1G6T9X5_9RHOB</name>
<dbReference type="InterPro" id="IPR021252">
    <property type="entry name" value="DUF2794"/>
</dbReference>
<organism evidence="1 2">
    <name type="scientific">Paracoccus isoporae</name>
    <dbReference type="NCBI Taxonomy" id="591205"/>
    <lineage>
        <taxon>Bacteria</taxon>
        <taxon>Pseudomonadati</taxon>
        <taxon>Pseudomonadota</taxon>
        <taxon>Alphaproteobacteria</taxon>
        <taxon>Rhodobacterales</taxon>
        <taxon>Paracoccaceae</taxon>
        <taxon>Paracoccus</taxon>
    </lineage>
</organism>
<evidence type="ECO:0008006" key="3">
    <source>
        <dbReference type="Google" id="ProtNLM"/>
    </source>
</evidence>
<protein>
    <recommendedName>
        <fullName evidence="3">DUF2794 domain-containing protein</fullName>
    </recommendedName>
</protein>
<dbReference type="Pfam" id="PF10984">
    <property type="entry name" value="DUF2794"/>
    <property type="match status" value="1"/>
</dbReference>
<dbReference type="EMBL" id="FNAH01000001">
    <property type="protein sequence ID" value="SDD25932.1"/>
    <property type="molecule type" value="Genomic_DNA"/>
</dbReference>
<evidence type="ECO:0000313" key="1">
    <source>
        <dbReference type="EMBL" id="SDD25932.1"/>
    </source>
</evidence>
<dbReference type="OrthoDB" id="7159482at2"/>
<keyword evidence="2" id="KW-1185">Reference proteome</keyword>
<proteinExistence type="predicted"/>
<evidence type="ECO:0000313" key="2">
    <source>
        <dbReference type="Proteomes" id="UP000199344"/>
    </source>
</evidence>
<sequence>MQNPTHPFVSQPEQIAFDRAELGIILSVYGRMVAAGEWRDYAMAFLREVAVFSIFRHSAETPIYRVEKRPKLRQAQGMYAVIGMDGRILKRGHDLRQVLRVFDRKLIRAVDQPR</sequence>
<reference evidence="1 2" key="1">
    <citation type="submission" date="2016-10" db="EMBL/GenBank/DDBJ databases">
        <authorList>
            <person name="de Groot N.N."/>
        </authorList>
    </citation>
    <scope>NUCLEOTIDE SEQUENCE [LARGE SCALE GENOMIC DNA]</scope>
    <source>
        <strain evidence="1 2">DSM 22220</strain>
    </source>
</reference>
<dbReference type="STRING" id="591205.SAMN05421538_101232"/>
<gene>
    <name evidence="1" type="ORF">SAMN05421538_101232</name>
</gene>